<gene>
    <name evidence="2" type="ORF">FPZ08_15345</name>
</gene>
<dbReference type="InterPro" id="IPR012312">
    <property type="entry name" value="Hemerythrin-like"/>
</dbReference>
<dbReference type="EMBL" id="CP042304">
    <property type="protein sequence ID" value="QDZ11996.1"/>
    <property type="molecule type" value="Genomic_DNA"/>
</dbReference>
<evidence type="ECO:0000313" key="2">
    <source>
        <dbReference type="EMBL" id="QDZ11996.1"/>
    </source>
</evidence>
<evidence type="ECO:0000313" key="3">
    <source>
        <dbReference type="Proteomes" id="UP000315364"/>
    </source>
</evidence>
<dbReference type="AlphaFoldDB" id="A0A5B8LV85"/>
<accession>A0A5B8LV85</accession>
<dbReference type="Pfam" id="PF01814">
    <property type="entry name" value="Hemerythrin"/>
    <property type="match status" value="1"/>
</dbReference>
<dbReference type="OrthoDB" id="8282715at2"/>
<protein>
    <submittedName>
        <fullName evidence="2">Hemerythrin domain-containing protein</fullName>
    </submittedName>
</protein>
<feature type="domain" description="Hemerythrin-like" evidence="1">
    <location>
        <begin position="187"/>
        <end position="305"/>
    </location>
</feature>
<organism evidence="2 3">
    <name type="scientific">Devosia ginsengisoli</name>
    <dbReference type="NCBI Taxonomy" id="400770"/>
    <lineage>
        <taxon>Bacteria</taxon>
        <taxon>Pseudomonadati</taxon>
        <taxon>Pseudomonadota</taxon>
        <taxon>Alphaproteobacteria</taxon>
        <taxon>Hyphomicrobiales</taxon>
        <taxon>Devosiaceae</taxon>
        <taxon>Devosia</taxon>
    </lineage>
</organism>
<dbReference type="Gene3D" id="1.20.120.520">
    <property type="entry name" value="nmb1532 protein domain like"/>
    <property type="match status" value="1"/>
</dbReference>
<name>A0A5B8LV85_9HYPH</name>
<evidence type="ECO:0000259" key="1">
    <source>
        <dbReference type="Pfam" id="PF01814"/>
    </source>
</evidence>
<dbReference type="Proteomes" id="UP000315364">
    <property type="component" value="Chromosome"/>
</dbReference>
<reference evidence="2 3" key="1">
    <citation type="submission" date="2019-07" db="EMBL/GenBank/DDBJ databases">
        <title>Full genome sequence of Devosia sp. Gsoil 520.</title>
        <authorList>
            <person name="Im W.-T."/>
        </authorList>
    </citation>
    <scope>NUCLEOTIDE SEQUENCE [LARGE SCALE GENOMIC DNA]</scope>
    <source>
        <strain evidence="2 3">Gsoil 520</strain>
    </source>
</reference>
<keyword evidence="3" id="KW-1185">Reference proteome</keyword>
<sequence>MDDHVLEQPRQRIADFRHHGGAMQRQDDQGAIEQDIGQLIDRRAIEHADGSGQPVAIHVGALLQEQSCLQKGCRRLFRLFPAITHQPVHGRAQIRIASHPLAELGDQRGEIGFIEINGGGEGWKGHEWRRLGWLPAWHTLARQTMMKLIGVKRPGFLSCYGGRITGGGRSSLVVPHGKTGQLEQNYRSLLDLCDALEAIADSLPHPDARLCLATADALEALVENTHELEEAVLFPILVASHRPELDRTMARLRREHLSDSDTVGEVSEALQSFVAGRSTLSPDAVGYLLRSFFGSMRRHVHGEIELLRLFLPDAEGKSIN</sequence>
<dbReference type="KEGG" id="dea:FPZ08_15345"/>
<proteinExistence type="predicted"/>